<sequence length="176" mass="19685">MRAHRSCCIRRRGLGHNAGVELNGEKVLLRPVLDSDVKKLDKIVREPEVAAWWSTPDDYEEMLAITLDGEVIGAVQYEEEEDPEFRHAGIDIFLTASRHGLGLGTDTVRTVARWLIDERGHHRITIDPAVANAGAIRSYSKVGFKPVGVMRSYARDHTSGVWQDALLMDLLAEELV</sequence>
<evidence type="ECO:0000313" key="7">
    <source>
        <dbReference type="EMBL" id="CAF31579.1"/>
    </source>
</evidence>
<evidence type="ECO:0000313" key="5">
    <source>
        <dbReference type="EMBL" id="BAD11815.1"/>
    </source>
</evidence>
<dbReference type="GO" id="GO:0016747">
    <property type="term" value="F:acyltransferase activity, transferring groups other than amino-acyl groups"/>
    <property type="evidence" value="ECO:0007669"/>
    <property type="project" value="InterPro"/>
</dbReference>
<evidence type="ECO:0000256" key="3">
    <source>
        <dbReference type="ARBA" id="ARBA00038502"/>
    </source>
</evidence>
<dbReference type="EMBL" id="AB164642">
    <property type="protein sequence ID" value="BAD20749.1"/>
    <property type="molecule type" value="Genomic_DNA"/>
</dbReference>
<evidence type="ECO:0000256" key="2">
    <source>
        <dbReference type="ARBA" id="ARBA00023315"/>
    </source>
</evidence>
<feature type="domain" description="N-acetyltransferase" evidence="4">
    <location>
        <begin position="27"/>
        <end position="173"/>
    </location>
</feature>
<dbReference type="PANTHER" id="PTHR43792:SF8">
    <property type="entry name" value="[RIBOSOMAL PROTEIN US5]-ALANINE N-ACETYLTRANSFERASE"/>
    <property type="match status" value="1"/>
</dbReference>
<dbReference type="CARD" id="ARO:3002593">
    <property type="molecule name" value="AAC(6')-Ib-SK"/>
    <property type="mechanism identifier" value="ARO:0001004"/>
    <property type="mechanism name" value="antibiotic inactivation"/>
</dbReference>
<keyword evidence="1 5" id="KW-0808">Transferase</keyword>
<dbReference type="PANTHER" id="PTHR43792">
    <property type="entry name" value="GNAT FAMILY, PUTATIVE (AFU_ORTHOLOGUE AFUA_3G00765)-RELATED-RELATED"/>
    <property type="match status" value="1"/>
</dbReference>
<dbReference type="Gene3D" id="3.40.630.30">
    <property type="match status" value="1"/>
</dbReference>
<evidence type="ECO:0000256" key="1">
    <source>
        <dbReference type="ARBA" id="ARBA00022679"/>
    </source>
</evidence>
<dbReference type="InterPro" id="IPR000182">
    <property type="entry name" value="GNAT_dom"/>
</dbReference>
<gene>
    <name evidence="5" type="primary">kac</name>
    <name evidence="7" type="synonym">kanA</name>
</gene>
<proteinExistence type="inferred from homology"/>
<dbReference type="InterPro" id="IPR016181">
    <property type="entry name" value="Acyl_CoA_acyltransferase"/>
</dbReference>
<accession>Q75PS3</accession>
<keyword evidence="2" id="KW-0012">Acyltransferase</keyword>
<dbReference type="NCBIfam" id="NF000225">
    <property type="entry name" value="AAC_6p_Strep"/>
    <property type="match status" value="1"/>
</dbReference>
<reference evidence="5" key="2">
    <citation type="journal article" date="1985" name="J. Antibiot.">
        <title>Mechanisms of aminoglycoside-resistance of Streptomyces harboring resistant genes obtained from antibiotic-producers.</title>
        <authorList>
            <person name="Matsuhashi Y."/>
            <person name="Murakami T."/>
            <person name="Nojiri C."/>
            <person name="Toyama H."/>
            <person name="Anzai H."/>
            <person name="Nagaoka K."/>
        </authorList>
    </citation>
    <scope>NUCLEOTIDE SEQUENCE</scope>
</reference>
<dbReference type="SUPFAM" id="SSF55729">
    <property type="entry name" value="Acyl-CoA N-acyltransferases (Nat)"/>
    <property type="match status" value="1"/>
</dbReference>
<dbReference type="Pfam" id="PF00583">
    <property type="entry name" value="Acetyltransf_1"/>
    <property type="match status" value="1"/>
</dbReference>
<dbReference type="EMBL" id="AJ628422">
    <property type="protein sequence ID" value="CAF31579.1"/>
    <property type="molecule type" value="Genomic_DNA"/>
</dbReference>
<name>Q75PS3_STRKN</name>
<dbReference type="EMBL" id="AB164230">
    <property type="protein sequence ID" value="BAD11815.1"/>
    <property type="molecule type" value="Genomic_DNA"/>
</dbReference>
<comment type="similarity">
    <text evidence="3">Belongs to the acetyltransferase family. RimJ subfamily.</text>
</comment>
<evidence type="ECO:0000259" key="4">
    <source>
        <dbReference type="PROSITE" id="PS51186"/>
    </source>
</evidence>
<reference evidence="5" key="1">
    <citation type="journal article" date="1983" name="J. Antibiot.">
        <title>Cloning of antibiotic-resistance genes in Streptomyces.</title>
        <authorList>
            <person name="Murakami T."/>
            <person name="Nojiri C."/>
            <person name="Toyama H."/>
            <person name="Hayashi E."/>
            <person name="Katumata K."/>
            <person name="Anzai H."/>
            <person name="Matsuhashi Y."/>
            <person name="Yamada Y."/>
            <person name="Nagaoka K."/>
        </authorList>
    </citation>
    <scope>NUCLEOTIDE SEQUENCE</scope>
</reference>
<reference evidence="6" key="3">
    <citation type="journal article" date="2004" name="J. Antibiot.">
        <title>The kanamycin biosynthetic gene cluster from Streptomyces kanamyceticus.</title>
        <authorList>
            <person name="Yanai K."/>
            <person name="Murakami T."/>
        </authorList>
    </citation>
    <scope>NUCLEOTIDE SEQUENCE</scope>
</reference>
<reference evidence="7" key="4">
    <citation type="submission" date="2004-02" db="EMBL/GenBank/DDBJ databases">
        <title>Cloning and sequencing of the kanamycin biosynthetic gene cluster from Streptomyces kanamyceticus DSM 40500.</title>
        <authorList>
            <person name="Aboshanab K.M.A."/>
            <person name="Schmidt-Beissner H."/>
            <person name="Wehmeier U.F."/>
            <person name="Welzel K."/>
            <person name="Vente A."/>
            <person name="Piepersberg W."/>
        </authorList>
    </citation>
    <scope>NUCLEOTIDE SEQUENCE</scope>
    <source>
        <strain evidence="7">DSM 40500</strain>
    </source>
</reference>
<reference evidence="5" key="5">
    <citation type="submission" date="2004-02" db="EMBL/GenBank/DDBJ databases">
        <title>Nucleotide sequence of the kanamycin resistance gene (kac) encoding aminoglycoside acetyltransferase from Streptomyces kanamyceticus.</title>
        <authorList>
            <person name="Yanai K."/>
            <person name="Murakami T."/>
        </authorList>
    </citation>
    <scope>NUCLEOTIDE SEQUENCE</scope>
</reference>
<dbReference type="PROSITE" id="PS51186">
    <property type="entry name" value="GNAT"/>
    <property type="match status" value="1"/>
</dbReference>
<dbReference type="InterPro" id="IPR051531">
    <property type="entry name" value="N-acetyltransferase"/>
</dbReference>
<dbReference type="AlphaFoldDB" id="Q75PS3"/>
<protein>
    <submittedName>
        <fullName evidence="5">Aminoglycoside 6'-N-acetyltransferase</fullName>
    </submittedName>
    <submittedName>
        <fullName evidence="7">Kanamycin 6'-acetyltransferase</fullName>
    </submittedName>
</protein>
<evidence type="ECO:0000313" key="6">
    <source>
        <dbReference type="EMBL" id="BAD20749.1"/>
    </source>
</evidence>
<organism evidence="5">
    <name type="scientific">Streptomyces kanamyceticus</name>
    <dbReference type="NCBI Taxonomy" id="1967"/>
    <lineage>
        <taxon>Bacteria</taxon>
        <taxon>Bacillati</taxon>
        <taxon>Actinomycetota</taxon>
        <taxon>Actinomycetes</taxon>
        <taxon>Kitasatosporales</taxon>
        <taxon>Streptomycetaceae</taxon>
        <taxon>Streptomyces</taxon>
    </lineage>
</organism>